<accession>A0A5P0ZGH3</accession>
<dbReference type="OrthoDB" id="1956472at2"/>
<protein>
    <submittedName>
        <fullName evidence="2">Uncharacterized protein</fullName>
    </submittedName>
</protein>
<organism evidence="2 3">
    <name type="scientific">Companilactobacillus mishanensis</name>
    <dbReference type="NCBI Taxonomy" id="2486008"/>
    <lineage>
        <taxon>Bacteria</taxon>
        <taxon>Bacillati</taxon>
        <taxon>Bacillota</taxon>
        <taxon>Bacilli</taxon>
        <taxon>Lactobacillales</taxon>
        <taxon>Lactobacillaceae</taxon>
        <taxon>Companilactobacillus</taxon>
    </lineage>
</organism>
<reference evidence="2 3" key="1">
    <citation type="journal article" date="2019" name="Syst. Appl. Microbiol.">
        <title>Polyphasic characterization of two novel Lactobacillus spp. isolated from blown salami packages: Description of Lactobacillus halodurans sp. nov. and Lactobacillus salsicarnum sp. nov.</title>
        <authorList>
            <person name="Schuster J.A."/>
            <person name="Klingl A."/>
            <person name="Vogel R.F."/>
            <person name="Ehrmann M.A."/>
        </authorList>
    </citation>
    <scope>NUCLEOTIDE SEQUENCE [LARGE SCALE GENOMIC DNA]</scope>
    <source>
        <strain evidence="2 3">TMW 1.2118</strain>
    </source>
</reference>
<dbReference type="Proteomes" id="UP000380386">
    <property type="component" value="Unassembled WGS sequence"/>
</dbReference>
<sequence length="142" mass="15710">MTENKQLINFNLSEIADGAAQEKFAKELKEVCNNILDLNTEAKTKRKITMDLTFVPNDTRDAIDTVVSVKSRLAPQIGVSTTMLLGRNEDTGMMAANELKSGVPGQTYFDDKDSTLKTDTGKPVDEVEEQTKNIIDLQNKKA</sequence>
<dbReference type="RefSeq" id="WP_153382519.1">
    <property type="nucleotide sequence ID" value="NZ_VDFL01000001.1"/>
</dbReference>
<gene>
    <name evidence="2" type="ORF">FHL02_03835</name>
</gene>
<feature type="region of interest" description="Disordered" evidence="1">
    <location>
        <begin position="102"/>
        <end position="123"/>
    </location>
</feature>
<name>A0A5P0ZGH3_9LACO</name>
<comment type="caution">
    <text evidence="2">The sequence shown here is derived from an EMBL/GenBank/DDBJ whole genome shotgun (WGS) entry which is preliminary data.</text>
</comment>
<feature type="compositionally biased region" description="Basic and acidic residues" evidence="1">
    <location>
        <begin position="109"/>
        <end position="123"/>
    </location>
</feature>
<dbReference type="EMBL" id="VDFM01000003">
    <property type="protein sequence ID" value="MQS52147.1"/>
    <property type="molecule type" value="Genomic_DNA"/>
</dbReference>
<evidence type="ECO:0000313" key="2">
    <source>
        <dbReference type="EMBL" id="MQS52147.1"/>
    </source>
</evidence>
<evidence type="ECO:0000313" key="3">
    <source>
        <dbReference type="Proteomes" id="UP000380386"/>
    </source>
</evidence>
<evidence type="ECO:0000256" key="1">
    <source>
        <dbReference type="SAM" id="MobiDB-lite"/>
    </source>
</evidence>
<proteinExistence type="predicted"/>
<dbReference type="AlphaFoldDB" id="A0A5P0ZGH3"/>